<name>A0A4Y2DMH8_ARAVE</name>
<dbReference type="Proteomes" id="UP000499080">
    <property type="component" value="Unassembled WGS sequence"/>
</dbReference>
<keyword evidence="2" id="KW-1185">Reference proteome</keyword>
<gene>
    <name evidence="1" type="ORF">AVEN_265214_1</name>
</gene>
<proteinExistence type="predicted"/>
<organism evidence="1 2">
    <name type="scientific">Araneus ventricosus</name>
    <name type="common">Orbweaver spider</name>
    <name type="synonym">Epeira ventricosa</name>
    <dbReference type="NCBI Taxonomy" id="182803"/>
    <lineage>
        <taxon>Eukaryota</taxon>
        <taxon>Metazoa</taxon>
        <taxon>Ecdysozoa</taxon>
        <taxon>Arthropoda</taxon>
        <taxon>Chelicerata</taxon>
        <taxon>Arachnida</taxon>
        <taxon>Araneae</taxon>
        <taxon>Araneomorphae</taxon>
        <taxon>Entelegynae</taxon>
        <taxon>Araneoidea</taxon>
        <taxon>Araneidae</taxon>
        <taxon>Araneus</taxon>
    </lineage>
</organism>
<evidence type="ECO:0000313" key="1">
    <source>
        <dbReference type="EMBL" id="GBM16855.1"/>
    </source>
</evidence>
<reference evidence="1 2" key="1">
    <citation type="journal article" date="2019" name="Sci. Rep.">
        <title>Orb-weaving spider Araneus ventricosus genome elucidates the spidroin gene catalogue.</title>
        <authorList>
            <person name="Kono N."/>
            <person name="Nakamura H."/>
            <person name="Ohtoshi R."/>
            <person name="Moran D.A.P."/>
            <person name="Shinohara A."/>
            <person name="Yoshida Y."/>
            <person name="Fujiwara M."/>
            <person name="Mori M."/>
            <person name="Tomita M."/>
            <person name="Arakawa K."/>
        </authorList>
    </citation>
    <scope>NUCLEOTIDE SEQUENCE [LARGE SCALE GENOMIC DNA]</scope>
</reference>
<evidence type="ECO:0000313" key="2">
    <source>
        <dbReference type="Proteomes" id="UP000499080"/>
    </source>
</evidence>
<protein>
    <submittedName>
        <fullName evidence="1">Uncharacterized protein</fullName>
    </submittedName>
</protein>
<dbReference type="AlphaFoldDB" id="A0A4Y2DMH8"/>
<sequence length="148" mass="17141">MFKVSAVHVEAGLSTPWNGCHHTLQHRGVHGVQAACRRATKSICVVTTSRYTRSLRWPHRKNSNGVRSGERFKHYRLERYANTVVDMSNKVFFSCTGSDVILCFSYFSRTLWIVQERFFGQFLCIPNEESSCAEFMPSFWDTLYMALK</sequence>
<dbReference type="EMBL" id="BGPR01166975">
    <property type="protein sequence ID" value="GBM16855.1"/>
    <property type="molecule type" value="Genomic_DNA"/>
</dbReference>
<comment type="caution">
    <text evidence="1">The sequence shown here is derived from an EMBL/GenBank/DDBJ whole genome shotgun (WGS) entry which is preliminary data.</text>
</comment>
<accession>A0A4Y2DMH8</accession>